<feature type="binding site" evidence="13">
    <location>
        <position position="388"/>
    </location>
    <ligand>
        <name>Zn(2+)</name>
        <dbReference type="ChEBI" id="CHEBI:29105"/>
        <note>catalytic</note>
    </ligand>
</feature>
<sequence>MIKITLKDGSVKEFEAGVSVLDIAKAISEGLARNACSGIVNGEVVDLRYVVNEDSELAICTFDSQEGKDAVRHSISHVLAYAVKRLFPEAKLAIGPAISDGFYYDFDVENSFSAEDLVKLEDEMRKIIKENPSIERFVLPRAEAIKLMEDAGETYKVELINDLPEDEVISFYKMGDFVDLCAGPHLMSLKPVKAVKLLRSAGAYWRGDEKNKMLSRVYGTAFLKKSDLDAHLEALEEAKKRDHNKLGRELKIFTTDEKVGQGLPLIMPKGAKIIQLLQRWVEDEEEKRGYVFTKTPSMSKNDLFKVSGHWDHYKDGMFVLGDEEKDPEVMALRPMTCPFQYTIYNAEQHSYRELPIRYAETSTLYRNESSGEMHGLIRVRQFTLSDGHIVCRPDQIEEEFKGCVELINHIMTTLGIDGDISFRFSKWDPNNTEKYINNPEAWEETQVLMKGILDHLGIEYVEAEGEAAFYGPKLDIQFKNVHGKEDTIITIQIDFALAERFDMTYIDKDGNKKRPFIIHRSAIGCYERTLAMLIEKYAGAFPTWLAPTQAIVLPISDKYNDYAESIVKDFKNAGIRITADYRAEKIGYKIREARLERIPYILVVGEKEATNNEASVRSRKNGEEGAVSVSELKNRLILEIANKEN</sequence>
<evidence type="ECO:0000256" key="1">
    <source>
        <dbReference type="ARBA" id="ARBA00008226"/>
    </source>
</evidence>
<dbReference type="RefSeq" id="WP_156627986.1">
    <property type="nucleotide sequence ID" value="NZ_CACRTO010000049.1"/>
</dbReference>
<name>A0A6N3GYN0_9CLOT</name>
<dbReference type="GO" id="GO:0005737">
    <property type="term" value="C:cytoplasm"/>
    <property type="evidence" value="ECO:0007669"/>
    <property type="project" value="UniProtKB-SubCell"/>
</dbReference>
<dbReference type="GO" id="GO:0000049">
    <property type="term" value="F:tRNA binding"/>
    <property type="evidence" value="ECO:0007669"/>
    <property type="project" value="UniProtKB-KW"/>
</dbReference>
<dbReference type="InterPro" id="IPR012947">
    <property type="entry name" value="tRNA_SAD"/>
</dbReference>
<dbReference type="SUPFAM" id="SSF55186">
    <property type="entry name" value="ThrRS/AlaRS common domain"/>
    <property type="match status" value="1"/>
</dbReference>
<dbReference type="GO" id="GO:0006435">
    <property type="term" value="P:threonyl-tRNA aminoacylation"/>
    <property type="evidence" value="ECO:0007669"/>
    <property type="project" value="UniProtKB-UniRule"/>
</dbReference>
<dbReference type="InterPro" id="IPR045864">
    <property type="entry name" value="aa-tRNA-synth_II/BPL/LPL"/>
</dbReference>
<evidence type="ECO:0000313" key="16">
    <source>
        <dbReference type="EMBL" id="VYU69576.1"/>
    </source>
</evidence>
<proteinExistence type="inferred from homology"/>
<dbReference type="InterPro" id="IPR002314">
    <property type="entry name" value="aa-tRNA-synt_IIb"/>
</dbReference>
<dbReference type="InterPro" id="IPR036621">
    <property type="entry name" value="Anticodon-bd_dom_sf"/>
</dbReference>
<accession>A0A6N3GYN0</accession>
<dbReference type="AlphaFoldDB" id="A0A6N3GYN0"/>
<evidence type="ECO:0000256" key="13">
    <source>
        <dbReference type="HAMAP-Rule" id="MF_00184"/>
    </source>
</evidence>
<evidence type="ECO:0000256" key="4">
    <source>
        <dbReference type="ARBA" id="ARBA00022598"/>
    </source>
</evidence>
<evidence type="ECO:0000256" key="2">
    <source>
        <dbReference type="ARBA" id="ARBA00022490"/>
    </source>
</evidence>
<dbReference type="CDD" id="cd01667">
    <property type="entry name" value="TGS_ThrRS"/>
    <property type="match status" value="1"/>
</dbReference>
<dbReference type="GO" id="GO:0140096">
    <property type="term" value="F:catalytic activity, acting on a protein"/>
    <property type="evidence" value="ECO:0007669"/>
    <property type="project" value="UniProtKB-ARBA"/>
</dbReference>
<evidence type="ECO:0000259" key="15">
    <source>
        <dbReference type="PROSITE" id="PS51880"/>
    </source>
</evidence>
<comment type="cofactor">
    <cofactor evidence="13">
        <name>Zn(2+)</name>
        <dbReference type="ChEBI" id="CHEBI:29105"/>
    </cofactor>
    <text evidence="13">Binds 1 zinc ion per subunit.</text>
</comment>
<dbReference type="CDD" id="cd00860">
    <property type="entry name" value="ThrRS_anticodon"/>
    <property type="match status" value="1"/>
</dbReference>
<dbReference type="FunFam" id="3.30.930.10:FF:000002">
    <property type="entry name" value="Threonine--tRNA ligase"/>
    <property type="match status" value="1"/>
</dbReference>
<keyword evidence="7 13" id="KW-0862">Zinc</keyword>
<evidence type="ECO:0000256" key="3">
    <source>
        <dbReference type="ARBA" id="ARBA00022555"/>
    </source>
</evidence>
<dbReference type="InterPro" id="IPR006195">
    <property type="entry name" value="aa-tRNA-synth_II"/>
</dbReference>
<comment type="caution">
    <text evidence="13">Lacks conserved residue(s) required for the propagation of feature annotation.</text>
</comment>
<dbReference type="PROSITE" id="PS51880">
    <property type="entry name" value="TGS"/>
    <property type="match status" value="1"/>
</dbReference>
<dbReference type="PROSITE" id="PS50862">
    <property type="entry name" value="AA_TRNA_LIGASE_II"/>
    <property type="match status" value="1"/>
</dbReference>
<dbReference type="InterPro" id="IPR047246">
    <property type="entry name" value="ThrRS_anticodon"/>
</dbReference>
<dbReference type="FunFam" id="3.40.50.800:FF:000001">
    <property type="entry name" value="Threonine--tRNA ligase"/>
    <property type="match status" value="1"/>
</dbReference>
<dbReference type="InterPro" id="IPR012675">
    <property type="entry name" value="Beta-grasp_dom_sf"/>
</dbReference>
<keyword evidence="5 13" id="KW-0479">Metal-binding</keyword>
<dbReference type="GO" id="GO:0004829">
    <property type="term" value="F:threonine-tRNA ligase activity"/>
    <property type="evidence" value="ECO:0007669"/>
    <property type="project" value="UniProtKB-UniRule"/>
</dbReference>
<dbReference type="PANTHER" id="PTHR11451:SF56">
    <property type="entry name" value="THREONINE--TRNA LIGASE 1"/>
    <property type="match status" value="1"/>
</dbReference>
<dbReference type="Pfam" id="PF07973">
    <property type="entry name" value="tRNA_SAD"/>
    <property type="match status" value="1"/>
</dbReference>
<keyword evidence="9 13" id="KW-0694">RNA-binding</keyword>
<dbReference type="FunFam" id="3.30.980.10:FF:000005">
    <property type="entry name" value="Threonyl-tRNA synthetase, mitochondrial"/>
    <property type="match status" value="1"/>
</dbReference>
<dbReference type="GO" id="GO:0046872">
    <property type="term" value="F:metal ion binding"/>
    <property type="evidence" value="ECO:0007669"/>
    <property type="project" value="UniProtKB-KW"/>
</dbReference>
<protein>
    <recommendedName>
        <fullName evidence="13">Threonine--tRNA ligase</fullName>
        <ecNumber evidence="13">6.1.1.3</ecNumber>
    </recommendedName>
    <alternativeName>
        <fullName evidence="13">Threonyl-tRNA synthetase</fullName>
        <shortName evidence="13">ThrRS</shortName>
    </alternativeName>
</protein>
<dbReference type="InterPro" id="IPR018163">
    <property type="entry name" value="Thr/Ala-tRNA-synth_IIc_edit"/>
</dbReference>
<feature type="domain" description="TGS" evidence="15">
    <location>
        <begin position="1"/>
        <end position="61"/>
    </location>
</feature>
<organism evidence="16">
    <name type="scientific">Clostridium tertium</name>
    <dbReference type="NCBI Taxonomy" id="1559"/>
    <lineage>
        <taxon>Bacteria</taxon>
        <taxon>Bacillati</taxon>
        <taxon>Bacillota</taxon>
        <taxon>Clostridia</taxon>
        <taxon>Eubacteriales</taxon>
        <taxon>Clostridiaceae</taxon>
        <taxon>Clostridium</taxon>
    </lineage>
</organism>
<dbReference type="InterPro" id="IPR004095">
    <property type="entry name" value="TGS"/>
</dbReference>
<evidence type="ECO:0000256" key="6">
    <source>
        <dbReference type="ARBA" id="ARBA00022741"/>
    </source>
</evidence>
<dbReference type="SUPFAM" id="SSF81271">
    <property type="entry name" value="TGS-like"/>
    <property type="match status" value="1"/>
</dbReference>
<keyword evidence="2 13" id="KW-0963">Cytoplasm</keyword>
<keyword evidence="3 13" id="KW-0820">tRNA-binding</keyword>
<dbReference type="Gene3D" id="3.30.930.10">
    <property type="entry name" value="Bira Bifunctional Protein, Domain 2"/>
    <property type="match status" value="1"/>
</dbReference>
<keyword evidence="10 13" id="KW-0648">Protein biosynthesis</keyword>
<comment type="similarity">
    <text evidence="1 13">Belongs to the class-II aminoacyl-tRNA synthetase family.</text>
</comment>
<evidence type="ECO:0000256" key="11">
    <source>
        <dbReference type="ARBA" id="ARBA00023146"/>
    </source>
</evidence>
<dbReference type="SUPFAM" id="SSF55681">
    <property type="entry name" value="Class II aaRS and biotin synthetases"/>
    <property type="match status" value="1"/>
</dbReference>
<dbReference type="InterPro" id="IPR033728">
    <property type="entry name" value="ThrRS_core"/>
</dbReference>
<dbReference type="FunFam" id="3.10.20.30:FF:000005">
    <property type="entry name" value="Threonine--tRNA ligase"/>
    <property type="match status" value="1"/>
</dbReference>
<dbReference type="Gene3D" id="3.10.20.30">
    <property type="match status" value="1"/>
</dbReference>
<dbReference type="Pfam" id="PF02824">
    <property type="entry name" value="TGS"/>
    <property type="match status" value="1"/>
</dbReference>
<dbReference type="Gene3D" id="3.40.50.800">
    <property type="entry name" value="Anticodon-binding domain"/>
    <property type="match status" value="1"/>
</dbReference>
<dbReference type="CDD" id="cd00771">
    <property type="entry name" value="ThrRS_core"/>
    <property type="match status" value="1"/>
</dbReference>
<dbReference type="SUPFAM" id="SSF52954">
    <property type="entry name" value="Class II aaRS ABD-related"/>
    <property type="match status" value="1"/>
</dbReference>
<dbReference type="EMBL" id="CACRTO010000049">
    <property type="protein sequence ID" value="VYU69576.1"/>
    <property type="molecule type" value="Genomic_DNA"/>
</dbReference>
<feature type="domain" description="Aminoacyl-transfer RNA synthetases class-II family profile" evidence="14">
    <location>
        <begin position="229"/>
        <end position="542"/>
    </location>
</feature>
<dbReference type="Pfam" id="PF00587">
    <property type="entry name" value="tRNA-synt_2b"/>
    <property type="match status" value="1"/>
</dbReference>
<dbReference type="PRINTS" id="PR01047">
    <property type="entry name" value="TRNASYNTHTHR"/>
</dbReference>
<dbReference type="InterPro" id="IPR002320">
    <property type="entry name" value="Thr-tRNA-ligase_IIa"/>
</dbReference>
<keyword evidence="4 13" id="KW-0436">Ligase</keyword>
<dbReference type="HAMAP" id="MF_00184">
    <property type="entry name" value="Thr_tRNA_synth"/>
    <property type="match status" value="1"/>
</dbReference>
<feature type="binding site" evidence="13">
    <location>
        <position position="519"/>
    </location>
    <ligand>
        <name>Zn(2+)</name>
        <dbReference type="ChEBI" id="CHEBI:29105"/>
        <note>catalytic</note>
    </ligand>
</feature>
<dbReference type="GO" id="GO:0016740">
    <property type="term" value="F:transferase activity"/>
    <property type="evidence" value="ECO:0007669"/>
    <property type="project" value="UniProtKB-ARBA"/>
</dbReference>
<gene>
    <name evidence="16" type="primary">thrS_1</name>
    <name evidence="13" type="synonym">thrS</name>
    <name evidence="16" type="ORF">CTLFYP3_00203</name>
</gene>
<evidence type="ECO:0000256" key="12">
    <source>
        <dbReference type="ARBA" id="ARBA00049515"/>
    </source>
</evidence>
<dbReference type="Pfam" id="PF03129">
    <property type="entry name" value="HGTP_anticodon"/>
    <property type="match status" value="1"/>
</dbReference>
<dbReference type="Gene3D" id="3.30.54.20">
    <property type="match status" value="1"/>
</dbReference>
<dbReference type="Gene3D" id="3.30.980.10">
    <property type="entry name" value="Threonyl-trna Synthetase, Chain A, domain 2"/>
    <property type="match status" value="1"/>
</dbReference>
<keyword evidence="8 13" id="KW-0067">ATP-binding</keyword>
<comment type="catalytic activity">
    <reaction evidence="12 13">
        <text>tRNA(Thr) + L-threonine + ATP = L-threonyl-tRNA(Thr) + AMP + diphosphate + H(+)</text>
        <dbReference type="Rhea" id="RHEA:24624"/>
        <dbReference type="Rhea" id="RHEA-COMP:9670"/>
        <dbReference type="Rhea" id="RHEA-COMP:9704"/>
        <dbReference type="ChEBI" id="CHEBI:15378"/>
        <dbReference type="ChEBI" id="CHEBI:30616"/>
        <dbReference type="ChEBI" id="CHEBI:33019"/>
        <dbReference type="ChEBI" id="CHEBI:57926"/>
        <dbReference type="ChEBI" id="CHEBI:78442"/>
        <dbReference type="ChEBI" id="CHEBI:78534"/>
        <dbReference type="ChEBI" id="CHEBI:456215"/>
        <dbReference type="EC" id="6.1.1.3"/>
    </reaction>
</comment>
<dbReference type="SMART" id="SM00863">
    <property type="entry name" value="tRNA_SAD"/>
    <property type="match status" value="1"/>
</dbReference>
<dbReference type="EC" id="6.1.1.3" evidence="13"/>
<feature type="binding site" evidence="13">
    <location>
        <position position="337"/>
    </location>
    <ligand>
        <name>Zn(2+)</name>
        <dbReference type="ChEBI" id="CHEBI:29105"/>
        <note>catalytic</note>
    </ligand>
</feature>
<evidence type="ECO:0000256" key="5">
    <source>
        <dbReference type="ARBA" id="ARBA00022723"/>
    </source>
</evidence>
<dbReference type="PANTHER" id="PTHR11451">
    <property type="entry name" value="THREONINE-TRNA LIGASE"/>
    <property type="match status" value="1"/>
</dbReference>
<dbReference type="GO" id="GO:0005524">
    <property type="term" value="F:ATP binding"/>
    <property type="evidence" value="ECO:0007669"/>
    <property type="project" value="UniProtKB-UniRule"/>
</dbReference>
<keyword evidence="11 13" id="KW-0030">Aminoacyl-tRNA synthetase</keyword>
<evidence type="ECO:0000256" key="10">
    <source>
        <dbReference type="ARBA" id="ARBA00022917"/>
    </source>
</evidence>
<dbReference type="InterPro" id="IPR004154">
    <property type="entry name" value="Anticodon-bd"/>
</dbReference>
<comment type="subunit">
    <text evidence="13">Homodimer.</text>
</comment>
<keyword evidence="6 13" id="KW-0547">Nucleotide-binding</keyword>
<dbReference type="NCBIfam" id="TIGR00418">
    <property type="entry name" value="thrS"/>
    <property type="match status" value="1"/>
</dbReference>
<reference evidence="16" key="1">
    <citation type="submission" date="2019-11" db="EMBL/GenBank/DDBJ databases">
        <authorList>
            <person name="Feng L."/>
        </authorList>
    </citation>
    <scope>NUCLEOTIDE SEQUENCE</scope>
    <source>
        <strain evidence="16">CTertiumLFYP3</strain>
    </source>
</reference>
<evidence type="ECO:0000259" key="14">
    <source>
        <dbReference type="PROSITE" id="PS50862"/>
    </source>
</evidence>
<dbReference type="InterPro" id="IPR012676">
    <property type="entry name" value="TGS-like"/>
</dbReference>
<dbReference type="FunFam" id="3.30.54.20:FF:000002">
    <property type="entry name" value="Threonine--tRNA ligase"/>
    <property type="match status" value="1"/>
</dbReference>
<evidence type="ECO:0000256" key="8">
    <source>
        <dbReference type="ARBA" id="ARBA00022840"/>
    </source>
</evidence>
<evidence type="ECO:0000256" key="9">
    <source>
        <dbReference type="ARBA" id="ARBA00022884"/>
    </source>
</evidence>
<evidence type="ECO:0000256" key="7">
    <source>
        <dbReference type="ARBA" id="ARBA00022833"/>
    </source>
</evidence>
<comment type="subcellular location">
    <subcellularLocation>
        <location evidence="13">Cytoplasm</location>
    </subcellularLocation>
</comment>